<comment type="caution">
    <text evidence="2">The sequence shown here is derived from an EMBL/GenBank/DDBJ whole genome shotgun (WGS) entry which is preliminary data.</text>
</comment>
<gene>
    <name evidence="2" type="ORF">BDFB_003921</name>
</gene>
<dbReference type="AlphaFoldDB" id="A0A482VSU1"/>
<evidence type="ECO:0000256" key="1">
    <source>
        <dbReference type="SAM" id="SignalP"/>
    </source>
</evidence>
<accession>A0A482VSU1</accession>
<evidence type="ECO:0000313" key="2">
    <source>
        <dbReference type="EMBL" id="RZC35438.1"/>
    </source>
</evidence>
<dbReference type="OrthoDB" id="6340809at2759"/>
<keyword evidence="1" id="KW-0732">Signal</keyword>
<organism evidence="2 3">
    <name type="scientific">Asbolus verrucosus</name>
    <name type="common">Desert ironclad beetle</name>
    <dbReference type="NCBI Taxonomy" id="1661398"/>
    <lineage>
        <taxon>Eukaryota</taxon>
        <taxon>Metazoa</taxon>
        <taxon>Ecdysozoa</taxon>
        <taxon>Arthropoda</taxon>
        <taxon>Hexapoda</taxon>
        <taxon>Insecta</taxon>
        <taxon>Pterygota</taxon>
        <taxon>Neoptera</taxon>
        <taxon>Endopterygota</taxon>
        <taxon>Coleoptera</taxon>
        <taxon>Polyphaga</taxon>
        <taxon>Cucujiformia</taxon>
        <taxon>Tenebrionidae</taxon>
        <taxon>Pimeliinae</taxon>
        <taxon>Asbolus</taxon>
    </lineage>
</organism>
<keyword evidence="3" id="KW-1185">Reference proteome</keyword>
<proteinExistence type="predicted"/>
<protein>
    <submittedName>
        <fullName evidence="2">Uncharacterized protein</fullName>
    </submittedName>
</protein>
<dbReference type="EMBL" id="QDEB01070820">
    <property type="protein sequence ID" value="RZC35438.1"/>
    <property type="molecule type" value="Genomic_DNA"/>
</dbReference>
<feature type="chain" id="PRO_5019816926" evidence="1">
    <location>
        <begin position="23"/>
        <end position="110"/>
    </location>
</feature>
<dbReference type="Proteomes" id="UP000292052">
    <property type="component" value="Unassembled WGS sequence"/>
</dbReference>
<evidence type="ECO:0000313" key="3">
    <source>
        <dbReference type="Proteomes" id="UP000292052"/>
    </source>
</evidence>
<name>A0A482VSU1_ASBVE</name>
<reference evidence="2 3" key="1">
    <citation type="submission" date="2017-03" db="EMBL/GenBank/DDBJ databases">
        <title>Genome of the blue death feigning beetle - Asbolus verrucosus.</title>
        <authorList>
            <person name="Rider S.D."/>
        </authorList>
    </citation>
    <scope>NUCLEOTIDE SEQUENCE [LARGE SCALE GENOMIC DNA]</scope>
    <source>
        <strain evidence="2">Butters</strain>
        <tissue evidence="2">Head and leg muscle</tissue>
    </source>
</reference>
<sequence length="110" mass="12288">MALKHIVVFVVAAFLCIEALSALTLSKRSLASNASANASAEGTTEEKEVCQGRTPCGWAVYNRMTRFIDYFMRNKCECSKEKKCLRDDDDISITAYVYRCKIDDSPKSTS</sequence>
<feature type="signal peptide" evidence="1">
    <location>
        <begin position="1"/>
        <end position="22"/>
    </location>
</feature>